<dbReference type="KEGG" id="abs:AZOBR_p170151"/>
<evidence type="ECO:0000313" key="1">
    <source>
        <dbReference type="EMBL" id="CCD00395.1"/>
    </source>
</evidence>
<sequence length="21" mass="2194">MTRNEMGLAAPSLSDALTMIA</sequence>
<organism evidence="1 2">
    <name type="scientific">Azospirillum baldaniorum</name>
    <dbReference type="NCBI Taxonomy" id="1064539"/>
    <lineage>
        <taxon>Bacteria</taxon>
        <taxon>Pseudomonadati</taxon>
        <taxon>Pseudomonadota</taxon>
        <taxon>Alphaproteobacteria</taxon>
        <taxon>Rhodospirillales</taxon>
        <taxon>Azospirillaceae</taxon>
        <taxon>Azospirillum</taxon>
    </lineage>
</organism>
<geneLocation type="plasmid" evidence="1 2">
    <name>AZOBR_p1</name>
</geneLocation>
<keyword evidence="2" id="KW-1185">Reference proteome</keyword>
<protein>
    <submittedName>
        <fullName evidence="1">Uncharacterized protein</fullName>
    </submittedName>
</protein>
<evidence type="ECO:0000313" key="2">
    <source>
        <dbReference type="Proteomes" id="UP000007319"/>
    </source>
</evidence>
<dbReference type="EMBL" id="HE577328">
    <property type="protein sequence ID" value="CCD00395.1"/>
    <property type="molecule type" value="Genomic_DNA"/>
</dbReference>
<keyword evidence="1" id="KW-0614">Plasmid</keyword>
<proteinExistence type="predicted"/>
<accession>A0A9P1JV59</accession>
<gene>
    <name evidence="1" type="ORF">AZOBR_p170151</name>
</gene>
<reference evidence="1 2" key="1">
    <citation type="journal article" date="2011" name="PLoS Genet.">
        <title>Azospirillum genomes reveal transition of bacteria from aquatic to terrestrial environments.</title>
        <authorList>
            <person name="Wisniewski-Dye F."/>
            <person name="Borziak K."/>
            <person name="Khalsa-Moyers G."/>
            <person name="Alexandre G."/>
            <person name="Sukharnikov L.O."/>
            <person name="Wuichet K."/>
            <person name="Hurst G.B."/>
            <person name="McDonald W.H."/>
            <person name="Robertson J.S."/>
            <person name="Barbe V."/>
            <person name="Calteau A."/>
            <person name="Rouy Z."/>
            <person name="Mangenot S."/>
            <person name="Prigent-Combaret C."/>
            <person name="Normand P."/>
            <person name="Boyer M."/>
            <person name="Siguier P."/>
            <person name="Dessaux Y."/>
            <person name="Elmerich C."/>
            <person name="Condemine G."/>
            <person name="Krishnen G."/>
            <person name="Kennedy I."/>
            <person name="Paterson A.H."/>
            <person name="Gonzalez V."/>
            <person name="Mavingui P."/>
            <person name="Zhulin I.B."/>
        </authorList>
    </citation>
    <scope>NUCLEOTIDE SEQUENCE [LARGE SCALE GENOMIC DNA]</scope>
    <source>
        <strain evidence="1 2">Sp245</strain>
    </source>
</reference>
<name>A0A9P1JV59_9PROT</name>
<dbReference type="Proteomes" id="UP000007319">
    <property type="component" value="Plasmid AZOBR_p1"/>
</dbReference>
<dbReference type="AlphaFoldDB" id="A0A9P1JV59"/>